<feature type="compositionally biased region" description="Low complexity" evidence="5">
    <location>
        <begin position="380"/>
        <end position="394"/>
    </location>
</feature>
<dbReference type="PANTHER" id="PTHR47171:SF3">
    <property type="entry name" value="FARA-RELATED"/>
    <property type="match status" value="1"/>
</dbReference>
<dbReference type="Proteomes" id="UP001165120">
    <property type="component" value="Unassembled WGS sequence"/>
</dbReference>
<feature type="compositionally biased region" description="Polar residues" evidence="5">
    <location>
        <begin position="413"/>
        <end position="428"/>
    </location>
</feature>
<keyword evidence="8" id="KW-1185">Reference proteome</keyword>
<proteinExistence type="predicted"/>
<feature type="region of interest" description="Disordered" evidence="5">
    <location>
        <begin position="170"/>
        <end position="257"/>
    </location>
</feature>
<evidence type="ECO:0000256" key="6">
    <source>
        <dbReference type="SAM" id="SignalP"/>
    </source>
</evidence>
<sequence>MYIPSWSITFRAAHALSLIAKILLDSGLALKTSPLKIFSFYSAAMTMIYHTANSDSKIAKIAHDDIEIIRKTLDKLRLRWSYGNLALFVIDEVLKDKSKYLTVIKSMVRATNSQTKDNKNKKDYGENSNDTINCQSDSPGQSGKASNATGKGSDKHKETIELIPSYYEAENDVANDNTSSDNGSDGTNIANLINKNKNHENLKDLNMPMGRDEISERTEETPITANSTPSSVQTLSNNNSSVTSTSDSAFSAPSMAGGGGGGPNHIAFPAMSSSGARFGDAYNFADIINPMASFYQGLNGDVRGRGDRMIPSDSQREGAYAAFKPEQLFTNLFRGIHDYKQTTKPQSSSKESTERGGDSTSTSTSSTPIMHSARIPIPLTSTSFPGYGSGSSPSVQSLLNPPNPPNDVLMASPSPQSIAPVQGQTGDYRNQSSEQRQNQQTPQQTGLQEQPAQEKTQFMNQLEYQQRAVRESVSKDAPISSDAALSVIMTEIDSNWVPTFEVEEFPLTHQMVQRSETTPDQIPSAFDMLPSINMINNLNNDPFTSEAGYLSFLNS</sequence>
<accession>A0A9W6WB31</accession>
<evidence type="ECO:0000256" key="5">
    <source>
        <dbReference type="SAM" id="MobiDB-lite"/>
    </source>
</evidence>
<evidence type="ECO:0000313" key="7">
    <source>
        <dbReference type="EMBL" id="GME73551.1"/>
    </source>
</evidence>
<feature type="chain" id="PRO_5040933907" evidence="6">
    <location>
        <begin position="30"/>
        <end position="555"/>
    </location>
</feature>
<feature type="compositionally biased region" description="Basic and acidic residues" evidence="5">
    <location>
        <begin position="210"/>
        <end position="220"/>
    </location>
</feature>
<dbReference type="EMBL" id="BSXN01001551">
    <property type="protein sequence ID" value="GME73551.1"/>
    <property type="molecule type" value="Genomic_DNA"/>
</dbReference>
<evidence type="ECO:0000256" key="4">
    <source>
        <dbReference type="ARBA" id="ARBA00023163"/>
    </source>
</evidence>
<comment type="caution">
    <text evidence="7">The sequence shown here is derived from an EMBL/GenBank/DDBJ whole genome shotgun (WGS) entry which is preliminary data.</text>
</comment>
<feature type="compositionally biased region" description="Low complexity" evidence="5">
    <location>
        <begin position="429"/>
        <end position="451"/>
    </location>
</feature>
<dbReference type="GO" id="GO:0003677">
    <property type="term" value="F:DNA binding"/>
    <property type="evidence" value="ECO:0007669"/>
    <property type="project" value="UniProtKB-KW"/>
</dbReference>
<evidence type="ECO:0000256" key="1">
    <source>
        <dbReference type="ARBA" id="ARBA00022833"/>
    </source>
</evidence>
<feature type="compositionally biased region" description="Basic and acidic residues" evidence="5">
    <location>
        <begin position="116"/>
        <end position="125"/>
    </location>
</feature>
<keyword evidence="4" id="KW-0804">Transcription</keyword>
<evidence type="ECO:0000256" key="3">
    <source>
        <dbReference type="ARBA" id="ARBA00023125"/>
    </source>
</evidence>
<keyword evidence="6" id="KW-0732">Signal</keyword>
<keyword evidence="2" id="KW-0805">Transcription regulation</keyword>
<organism evidence="7 8">
    <name type="scientific">Candida boidinii</name>
    <name type="common">Yeast</name>
    <dbReference type="NCBI Taxonomy" id="5477"/>
    <lineage>
        <taxon>Eukaryota</taxon>
        <taxon>Fungi</taxon>
        <taxon>Dikarya</taxon>
        <taxon>Ascomycota</taxon>
        <taxon>Saccharomycotina</taxon>
        <taxon>Pichiomycetes</taxon>
        <taxon>Pichiales</taxon>
        <taxon>Pichiaceae</taxon>
        <taxon>Ogataea</taxon>
        <taxon>Ogataea/Candida clade</taxon>
    </lineage>
</organism>
<dbReference type="CDD" id="cd12148">
    <property type="entry name" value="fungal_TF_MHR"/>
    <property type="match status" value="1"/>
</dbReference>
<dbReference type="InterPro" id="IPR052073">
    <property type="entry name" value="Amide_Lactam_Regulators"/>
</dbReference>
<evidence type="ECO:0000256" key="2">
    <source>
        <dbReference type="ARBA" id="ARBA00023015"/>
    </source>
</evidence>
<dbReference type="AlphaFoldDB" id="A0A9W6WB31"/>
<feature type="signal peptide" evidence="6">
    <location>
        <begin position="1"/>
        <end position="29"/>
    </location>
</feature>
<feature type="compositionally biased region" description="Polar residues" evidence="5">
    <location>
        <begin position="126"/>
        <end position="150"/>
    </location>
</feature>
<feature type="compositionally biased region" description="Polar residues" evidence="5">
    <location>
        <begin position="174"/>
        <end position="195"/>
    </location>
</feature>
<feature type="compositionally biased region" description="Low complexity" evidence="5">
    <location>
        <begin position="230"/>
        <end position="248"/>
    </location>
</feature>
<feature type="region of interest" description="Disordered" evidence="5">
    <location>
        <begin position="114"/>
        <end position="157"/>
    </location>
</feature>
<gene>
    <name evidence="7" type="ORF">Cboi02_000408300</name>
</gene>
<keyword evidence="3" id="KW-0238">DNA-binding</keyword>
<feature type="region of interest" description="Disordered" evidence="5">
    <location>
        <begin position="340"/>
        <end position="455"/>
    </location>
</feature>
<name>A0A9W6WB31_CANBO</name>
<dbReference type="PANTHER" id="PTHR47171">
    <property type="entry name" value="FARA-RELATED"/>
    <property type="match status" value="1"/>
</dbReference>
<protein>
    <submittedName>
        <fullName evidence="7">Unnamed protein product</fullName>
    </submittedName>
</protein>
<reference evidence="7" key="1">
    <citation type="submission" date="2023-04" db="EMBL/GenBank/DDBJ databases">
        <title>Candida boidinii NBRC 10035.</title>
        <authorList>
            <person name="Ichikawa N."/>
            <person name="Sato H."/>
            <person name="Tonouchi N."/>
        </authorList>
    </citation>
    <scope>NUCLEOTIDE SEQUENCE</scope>
    <source>
        <strain evidence="7">NBRC 10035</strain>
    </source>
</reference>
<evidence type="ECO:0000313" key="8">
    <source>
        <dbReference type="Proteomes" id="UP001165120"/>
    </source>
</evidence>
<keyword evidence="1" id="KW-0862">Zinc</keyword>